<dbReference type="PANTHER" id="PTHR35309">
    <property type="match status" value="1"/>
</dbReference>
<reference evidence="1" key="1">
    <citation type="submission" date="2023-06" db="EMBL/GenBank/DDBJ databases">
        <title>SYSU T00b26.</title>
        <authorList>
            <person name="Gao L."/>
            <person name="Fang B.-Z."/>
            <person name="Li W.-J."/>
        </authorList>
    </citation>
    <scope>NUCLEOTIDE SEQUENCE</scope>
    <source>
        <strain evidence="1">SYSU T00b26</strain>
    </source>
</reference>
<dbReference type="Pfam" id="PF14249">
    <property type="entry name" value="Tocopherol_cycl"/>
    <property type="match status" value="1"/>
</dbReference>
<dbReference type="EMBL" id="JAUHPV010000002">
    <property type="protein sequence ID" value="MDN4472067.1"/>
    <property type="molecule type" value="Genomic_DNA"/>
</dbReference>
<proteinExistence type="predicted"/>
<dbReference type="Proteomes" id="UP001172738">
    <property type="component" value="Unassembled WGS sequence"/>
</dbReference>
<evidence type="ECO:0000313" key="2">
    <source>
        <dbReference type="Proteomes" id="UP001172738"/>
    </source>
</evidence>
<accession>A0ABT8FZ00</accession>
<protein>
    <submittedName>
        <fullName evidence="1">Tocopherol cyclase family protein</fullName>
    </submittedName>
</protein>
<dbReference type="RefSeq" id="WP_301126338.1">
    <property type="nucleotide sequence ID" value="NZ_JAUHPV010000002.1"/>
</dbReference>
<dbReference type="PANTHER" id="PTHR35309:SF4">
    <property type="entry name" value="TOCOPHEROL CYCLASE"/>
    <property type="match status" value="1"/>
</dbReference>
<dbReference type="SUPFAM" id="SSF159245">
    <property type="entry name" value="AttH-like"/>
    <property type="match status" value="1"/>
</dbReference>
<evidence type="ECO:0000313" key="1">
    <source>
        <dbReference type="EMBL" id="MDN4472067.1"/>
    </source>
</evidence>
<name>A0ABT8FZ00_9MICO</name>
<comment type="caution">
    <text evidence="1">The sequence shown here is derived from an EMBL/GenBank/DDBJ whole genome shotgun (WGS) entry which is preliminary data.</text>
</comment>
<organism evidence="1 2">
    <name type="scientific">Demequina zhanjiangensis</name>
    <dbReference type="NCBI Taxonomy" id="3051659"/>
    <lineage>
        <taxon>Bacteria</taxon>
        <taxon>Bacillati</taxon>
        <taxon>Actinomycetota</taxon>
        <taxon>Actinomycetes</taxon>
        <taxon>Micrococcales</taxon>
        <taxon>Demequinaceae</taxon>
        <taxon>Demequina</taxon>
    </lineage>
</organism>
<gene>
    <name evidence="1" type="ORF">QQX04_03550</name>
</gene>
<sequence length="355" mass="38651">MGMTSPLTSASQAVTRTLGTLAAARHPEGYHGDYQGDVGFFEGWYVKLVSEDRSARIAVIPGIFKGGEHGGDEAFVQVLDGVTGESWYEVFPASDFRADPRRFDVAVGDNLFGRTGIAVDLPASDLRGAVTFTTPLDPWPVTLGSPGIMGRYGWVPVMECYHGLVSFGHELRGTLMLGEREMVFDCGLGYLEKDWGRAFPSAYVWMQTNHFSTPGVSLSASIATIPWGRTSFRGFIVGLRMAGDGRDELHRFATYTGARTESLEIDDDEVRWVLRAKSGAALRLRAERRRGGLLHAPIRTSMHRRVEETLDGHVHVELVAPDGTVEFADTGEAAGLEVHGDHGNLVAMPGIGERG</sequence>
<dbReference type="InterPro" id="IPR025893">
    <property type="entry name" value="Tocopherol_cyclase"/>
</dbReference>
<keyword evidence="2" id="KW-1185">Reference proteome</keyword>